<keyword evidence="7 13" id="KW-0378">Hydrolase</keyword>
<dbReference type="Pfam" id="PF00704">
    <property type="entry name" value="Glyco_hydro_18"/>
    <property type="match status" value="1"/>
</dbReference>
<accession>A0A194VQH0</accession>
<keyword evidence="15" id="KW-0732">Signal</keyword>
<keyword evidence="6 12" id="KW-0147">Chitin-binding</keyword>
<feature type="signal peptide" evidence="15">
    <location>
        <begin position="1"/>
        <end position="26"/>
    </location>
</feature>
<dbReference type="InterPro" id="IPR029070">
    <property type="entry name" value="Chitinase_insertion_sf"/>
</dbReference>
<feature type="disulfide bond" evidence="12">
    <location>
        <begin position="59"/>
        <end position="63"/>
    </location>
</feature>
<dbReference type="PANTHER" id="PTHR11177">
    <property type="entry name" value="CHITINASE"/>
    <property type="match status" value="1"/>
</dbReference>
<evidence type="ECO:0000256" key="1">
    <source>
        <dbReference type="ARBA" id="ARBA00000822"/>
    </source>
</evidence>
<gene>
    <name evidence="18" type="ORF">VM1G_02486</name>
</gene>
<keyword evidence="10 13" id="KW-0326">Glycosidase</keyword>
<dbReference type="AlphaFoldDB" id="A0A194VQH0"/>
<sequence length="1145" mass="123765">MASTRRTLFVFFSALLLVALATLVQAGDGACSSTSPCTSGCCSSSGFCGYGPNYCGDSCISSCNATAECGEYAAVPGTTCPLNVCCSGCGFCGTTSEFCTATGTDATCNMPCQNGCDAVTKPSCSSATTSATKKRIGYYESWSQTRSCDKWLPSDIDASKWTHLNYAFALISDTYQVGQMNDFDTTLYPQFTDLKSQNPSLKVFISVGGWDAGGAIFSSMTSTSANRATFISSLQQFMNTYAFDGVDIDWEYPVTSDRGGDAADYANYVTFLKELRAALGTSYGITATLPSSYWYMQNFDIVNMEPYLDWFNIMTYDIHGTWDGNNPYTQAVVQAHTNLTEIDQSLDLLWRNGIDSSKVVLGLGFYGRSFTLKDSSCTKPGCPFASGANPGECTATSGILSDAEIQSIISANDLTPVLDQDAAVKYIVWNSNQWVSYDDKDTFTTKMDYANRLCLGGTMVWALDLDSTGSNSSIDNLALSGDKTTGTSIERLTAVSRSNSMSLGLFWTVCLPKDTTSPCPQGFRAIAWGHGKVFDADLQYNTGEGCHGGGVNGFQRALCAANNVLFDSIQWGPGSASKACNSKCPNNWLTLTKNSHITGQKTGCKSGKYAPLCVYDMRALYTSNTCNTNAAGQLLSGGLSLREDDSGTADFDYDDSDSDGTALRVRQHREIQARKDERRQGQIQKRGFLSGGGCLGALPKGDIALEVPATQLGVWDSGTTFYFFEPTSVKPSSSTKQSKTTSVEVVDTTTTTYPVVTRTCDGDKYPQACYHYSSVAQMSTYSRATCSNLDNSNGLRPLTKSWNDGHKSYSSWNKYIAKSYVNPNNKRKAARCQRDEWPPAHFQQGRADGWVRFLPGDQNGGIPNDKEGGWQGICRFPPKKEVVKQGGPITDMGNYYLMTTYTSTIITLNVMSYTWKNVNPPAGDPYGLTANVCRPSVLTTDVGYALQTDDPWYGGRRVSAYNKGPGSLTIGKSQPTYKRNKRGQEDGMVVLDFNEDDEGDGLRVTADDGNSTRLATDEEIEELGYVRCNTPDCWEELEELRQMQAEALMATEAAGVIGSATDLVPASATETATVVGASTTGLEATRPTLVAYSGTQKTSTGSGPLPMETERGGGNGIGSRNHRRLHGQIRPHMVDLGTEDELAPV</sequence>
<evidence type="ECO:0000256" key="10">
    <source>
        <dbReference type="ARBA" id="ARBA00023295"/>
    </source>
</evidence>
<dbReference type="GO" id="GO:0008061">
    <property type="term" value="F:chitin binding"/>
    <property type="evidence" value="ECO:0007669"/>
    <property type="project" value="UniProtKB-UniRule"/>
</dbReference>
<dbReference type="SMART" id="SM00270">
    <property type="entry name" value="ChtBD1"/>
    <property type="match status" value="2"/>
</dbReference>
<evidence type="ECO:0000256" key="9">
    <source>
        <dbReference type="ARBA" id="ARBA00023277"/>
    </source>
</evidence>
<keyword evidence="19" id="KW-1185">Reference proteome</keyword>
<dbReference type="InterPro" id="IPR001002">
    <property type="entry name" value="Chitin-bd_1"/>
</dbReference>
<dbReference type="PROSITE" id="PS50941">
    <property type="entry name" value="CHIT_BIND_I_2"/>
    <property type="match status" value="2"/>
</dbReference>
<dbReference type="PROSITE" id="PS00026">
    <property type="entry name" value="CHIT_BIND_I_1"/>
    <property type="match status" value="1"/>
</dbReference>
<dbReference type="InterPro" id="IPR011583">
    <property type="entry name" value="Chitinase_II/V-like_cat"/>
</dbReference>
<reference evidence="18" key="1">
    <citation type="submission" date="2014-12" db="EMBL/GenBank/DDBJ databases">
        <title>Genome Sequence of Valsa Canker Pathogens Uncovers a Specific Adaption of Colonization on Woody Bark.</title>
        <authorList>
            <person name="Yin Z."/>
            <person name="Liu H."/>
            <person name="Gao X."/>
            <person name="Li Z."/>
            <person name="Song N."/>
            <person name="Ke X."/>
            <person name="Dai Q."/>
            <person name="Wu Y."/>
            <person name="Sun Y."/>
            <person name="Xu J.-R."/>
            <person name="Kang Z.K."/>
            <person name="Wang L."/>
            <person name="Huang L."/>
        </authorList>
    </citation>
    <scope>NUCLEOTIDE SEQUENCE [LARGE SCALE GENOMIC DNA]</scope>
    <source>
        <strain evidence="18">03-8</strain>
    </source>
</reference>
<dbReference type="PROSITE" id="PS51910">
    <property type="entry name" value="GH18_2"/>
    <property type="match status" value="1"/>
</dbReference>
<organism evidence="18 19">
    <name type="scientific">Cytospora mali</name>
    <name type="common">Apple Valsa canker fungus</name>
    <name type="synonym">Valsa mali</name>
    <dbReference type="NCBI Taxonomy" id="578113"/>
    <lineage>
        <taxon>Eukaryota</taxon>
        <taxon>Fungi</taxon>
        <taxon>Dikarya</taxon>
        <taxon>Ascomycota</taxon>
        <taxon>Pezizomycotina</taxon>
        <taxon>Sordariomycetes</taxon>
        <taxon>Sordariomycetidae</taxon>
        <taxon>Diaporthales</taxon>
        <taxon>Cytosporaceae</taxon>
        <taxon>Cytospora</taxon>
    </lineage>
</organism>
<evidence type="ECO:0000256" key="8">
    <source>
        <dbReference type="ARBA" id="ARBA00023024"/>
    </source>
</evidence>
<dbReference type="Pfam" id="PF00187">
    <property type="entry name" value="Chitin_bind_1"/>
    <property type="match status" value="1"/>
</dbReference>
<keyword evidence="9" id="KW-0119">Carbohydrate metabolism</keyword>
<name>A0A194VQH0_CYTMA</name>
<comment type="similarity">
    <text evidence="3">Belongs to the glycosyl hydrolase 18 family. Chitinase class V subfamily.</text>
</comment>
<dbReference type="InterPro" id="IPR001223">
    <property type="entry name" value="Glyco_hydro18_cat"/>
</dbReference>
<evidence type="ECO:0000256" key="5">
    <source>
        <dbReference type="ARBA" id="ARBA00022525"/>
    </source>
</evidence>
<evidence type="ECO:0000259" key="17">
    <source>
        <dbReference type="PROSITE" id="PS51910"/>
    </source>
</evidence>
<keyword evidence="5" id="KW-0964">Secreted</keyword>
<feature type="domain" description="Chitin-binding type-1" evidence="16">
    <location>
        <begin position="25"/>
        <end position="65"/>
    </location>
</feature>
<evidence type="ECO:0000256" key="6">
    <source>
        <dbReference type="ARBA" id="ARBA00022669"/>
    </source>
</evidence>
<feature type="disulfide bond" evidence="12">
    <location>
        <begin position="85"/>
        <end position="99"/>
    </location>
</feature>
<feature type="chain" id="PRO_5008266755" description="chitinase" evidence="15">
    <location>
        <begin position="27"/>
        <end position="1145"/>
    </location>
</feature>
<protein>
    <recommendedName>
        <fullName evidence="4">chitinase</fullName>
        <ecNumber evidence="4">3.2.1.14</ecNumber>
    </recommendedName>
</protein>
<evidence type="ECO:0000256" key="2">
    <source>
        <dbReference type="ARBA" id="ARBA00004613"/>
    </source>
</evidence>
<dbReference type="SUPFAM" id="SSF54556">
    <property type="entry name" value="Chitinase insertion domain"/>
    <property type="match status" value="1"/>
</dbReference>
<evidence type="ECO:0000256" key="14">
    <source>
        <dbReference type="SAM" id="MobiDB-lite"/>
    </source>
</evidence>
<evidence type="ECO:0000256" key="11">
    <source>
        <dbReference type="ARBA" id="ARBA00023326"/>
    </source>
</evidence>
<evidence type="ECO:0000256" key="13">
    <source>
        <dbReference type="RuleBase" id="RU000489"/>
    </source>
</evidence>
<feature type="region of interest" description="Disordered" evidence="14">
    <location>
        <begin position="1094"/>
        <end position="1122"/>
    </location>
</feature>
<keyword evidence="12" id="KW-1015">Disulfide bond</keyword>
<dbReference type="GO" id="GO:0005576">
    <property type="term" value="C:extracellular region"/>
    <property type="evidence" value="ECO:0007669"/>
    <property type="project" value="UniProtKB-SubCell"/>
</dbReference>
<keyword evidence="11" id="KW-0624">Polysaccharide degradation</keyword>
<evidence type="ECO:0000259" key="16">
    <source>
        <dbReference type="PROSITE" id="PS50941"/>
    </source>
</evidence>
<evidence type="ECO:0000313" key="18">
    <source>
        <dbReference type="EMBL" id="KUI66075.1"/>
    </source>
</evidence>
<dbReference type="PANTHER" id="PTHR11177:SF402">
    <property type="entry name" value="CHITINASE"/>
    <property type="match status" value="1"/>
</dbReference>
<evidence type="ECO:0000256" key="12">
    <source>
        <dbReference type="PROSITE-ProRule" id="PRU00261"/>
    </source>
</evidence>
<dbReference type="SUPFAM" id="SSF57016">
    <property type="entry name" value="Plant lectins/antimicrobial peptides"/>
    <property type="match status" value="1"/>
</dbReference>
<dbReference type="InterPro" id="IPR050314">
    <property type="entry name" value="Glycosyl_Hydrlase_18"/>
</dbReference>
<feature type="disulfide bond" evidence="12">
    <location>
        <begin position="41"/>
        <end position="55"/>
    </location>
</feature>
<comment type="catalytic activity">
    <reaction evidence="1">
        <text>Random endo-hydrolysis of N-acetyl-beta-D-glucosaminide (1-&gt;4)-beta-linkages in chitin and chitodextrins.</text>
        <dbReference type="EC" id="3.2.1.14"/>
    </reaction>
</comment>
<dbReference type="EC" id="3.2.1.14" evidence="4"/>
<dbReference type="OrthoDB" id="73875at2759"/>
<comment type="subcellular location">
    <subcellularLocation>
        <location evidence="2">Secreted</location>
    </subcellularLocation>
</comment>
<proteinExistence type="inferred from homology"/>
<dbReference type="PROSITE" id="PS01095">
    <property type="entry name" value="GH18_1"/>
    <property type="match status" value="1"/>
</dbReference>
<dbReference type="InterPro" id="IPR036861">
    <property type="entry name" value="Endochitinase-like_sf"/>
</dbReference>
<dbReference type="GO" id="GO:0008843">
    <property type="term" value="F:endochitinase activity"/>
    <property type="evidence" value="ECO:0007669"/>
    <property type="project" value="UniProtKB-EC"/>
</dbReference>
<evidence type="ECO:0000256" key="3">
    <source>
        <dbReference type="ARBA" id="ARBA00008682"/>
    </source>
</evidence>
<dbReference type="InterPro" id="IPR001579">
    <property type="entry name" value="Glyco_hydro_18_chit_AS"/>
</dbReference>
<feature type="domain" description="GH18" evidence="17">
    <location>
        <begin position="133"/>
        <end position="480"/>
    </location>
</feature>
<feature type="disulfide bond" evidence="12">
    <location>
        <begin position="80"/>
        <end position="92"/>
    </location>
</feature>
<keyword evidence="8" id="KW-0146">Chitin degradation</keyword>
<dbReference type="EMBL" id="CM003099">
    <property type="protein sequence ID" value="KUI66075.1"/>
    <property type="molecule type" value="Genomic_DNA"/>
</dbReference>
<dbReference type="InterPro" id="IPR018371">
    <property type="entry name" value="Chitin-binding_1_CS"/>
</dbReference>
<dbReference type="GO" id="GO:0000272">
    <property type="term" value="P:polysaccharide catabolic process"/>
    <property type="evidence" value="ECO:0007669"/>
    <property type="project" value="UniProtKB-KW"/>
</dbReference>
<dbReference type="Gene3D" id="3.30.60.10">
    <property type="entry name" value="Endochitinase-like"/>
    <property type="match status" value="1"/>
</dbReference>
<dbReference type="CDD" id="cd00035">
    <property type="entry name" value="ChtBD1"/>
    <property type="match status" value="1"/>
</dbReference>
<dbReference type="SUPFAM" id="SSF51445">
    <property type="entry name" value="(Trans)glycosidases"/>
    <property type="match status" value="1"/>
</dbReference>
<dbReference type="GO" id="GO:0006032">
    <property type="term" value="P:chitin catabolic process"/>
    <property type="evidence" value="ECO:0007669"/>
    <property type="project" value="UniProtKB-KW"/>
</dbReference>
<dbReference type="Gene3D" id="3.10.50.10">
    <property type="match status" value="1"/>
</dbReference>
<dbReference type="SMART" id="SM00636">
    <property type="entry name" value="Glyco_18"/>
    <property type="match status" value="1"/>
</dbReference>
<evidence type="ECO:0000313" key="19">
    <source>
        <dbReference type="Proteomes" id="UP000078559"/>
    </source>
</evidence>
<dbReference type="InterPro" id="IPR017853">
    <property type="entry name" value="GH"/>
</dbReference>
<evidence type="ECO:0000256" key="4">
    <source>
        <dbReference type="ARBA" id="ARBA00012729"/>
    </source>
</evidence>
<comment type="caution">
    <text evidence="12">Lacks conserved residue(s) required for the propagation of feature annotation.</text>
</comment>
<dbReference type="Proteomes" id="UP000078559">
    <property type="component" value="Chromosome 2"/>
</dbReference>
<evidence type="ECO:0000256" key="15">
    <source>
        <dbReference type="SAM" id="SignalP"/>
    </source>
</evidence>
<dbReference type="SMR" id="A0A194VQH0"/>
<feature type="domain" description="Chitin-binding type-1" evidence="16">
    <location>
        <begin position="66"/>
        <end position="118"/>
    </location>
</feature>
<evidence type="ECO:0000256" key="7">
    <source>
        <dbReference type="ARBA" id="ARBA00022801"/>
    </source>
</evidence>
<feature type="disulfide bond" evidence="12">
    <location>
        <begin position="112"/>
        <end position="116"/>
    </location>
</feature>
<dbReference type="Gene3D" id="3.20.20.80">
    <property type="entry name" value="Glycosidases"/>
    <property type="match status" value="1"/>
</dbReference>